<reference evidence="2" key="1">
    <citation type="journal article" date="2019" name="Int. J. Syst. Evol. Microbiol.">
        <title>The Global Catalogue of Microorganisms (GCM) 10K type strain sequencing project: providing services to taxonomists for standard genome sequencing and annotation.</title>
        <authorList>
            <consortium name="The Broad Institute Genomics Platform"/>
            <consortium name="The Broad Institute Genome Sequencing Center for Infectious Disease"/>
            <person name="Wu L."/>
            <person name="Ma J."/>
        </authorList>
    </citation>
    <scope>NUCLEOTIDE SEQUENCE [LARGE SCALE GENOMIC DNA]</scope>
    <source>
        <strain evidence="2">NBRC 111756</strain>
    </source>
</reference>
<evidence type="ECO:0000313" key="1">
    <source>
        <dbReference type="EMBL" id="MFC6671837.1"/>
    </source>
</evidence>
<dbReference type="RefSeq" id="WP_379910321.1">
    <property type="nucleotide sequence ID" value="NZ_JBHSWE010000001.1"/>
</dbReference>
<proteinExistence type="predicted"/>
<dbReference type="EMBL" id="JBHSWE010000001">
    <property type="protein sequence ID" value="MFC6671837.1"/>
    <property type="molecule type" value="Genomic_DNA"/>
</dbReference>
<dbReference type="Proteomes" id="UP001596422">
    <property type="component" value="Unassembled WGS sequence"/>
</dbReference>
<evidence type="ECO:0000313" key="2">
    <source>
        <dbReference type="Proteomes" id="UP001596422"/>
    </source>
</evidence>
<keyword evidence="2" id="KW-1185">Reference proteome</keyword>
<comment type="caution">
    <text evidence="1">The sequence shown here is derived from an EMBL/GenBank/DDBJ whole genome shotgun (WGS) entry which is preliminary data.</text>
</comment>
<gene>
    <name evidence="1" type="ORF">ACFQDL_18530</name>
</gene>
<organism evidence="1 2">
    <name type="scientific">Marinobacterium aestuariivivens</name>
    <dbReference type="NCBI Taxonomy" id="1698799"/>
    <lineage>
        <taxon>Bacteria</taxon>
        <taxon>Pseudomonadati</taxon>
        <taxon>Pseudomonadota</taxon>
        <taxon>Gammaproteobacteria</taxon>
        <taxon>Oceanospirillales</taxon>
        <taxon>Oceanospirillaceae</taxon>
        <taxon>Marinobacterium</taxon>
    </lineage>
</organism>
<sequence length="177" mass="19559">MAKRGSYPHPIIDESDDVDSQFEVRNVCVGTTQQDIEVTYEILADDQDLIRLLDSGEAMHSLRWSCSSTISTGEMEPAVYQRTEAGMHLRAWLDQDLVKGDVVLEFRVITTSAISGYSWERQHDDYGAAAFDLQPGDLLAEGERPGSELTSSTIRWTLQLAAVSVSSAVPAVTSEYL</sequence>
<name>A0ABW2A323_9GAMM</name>
<protein>
    <submittedName>
        <fullName evidence="1">Uncharacterized protein</fullName>
    </submittedName>
</protein>
<accession>A0ABW2A323</accession>